<accession>A0AAN8KX90</accession>
<sequence length="224" mass="23903">MSFLILHILQARVDHLVPRVFLAVMEHLLDQRRLAGEHIPEPHGYSAKIFSSKSSVSLASKAKIRPTRLWSFLKRTLKGVQPERVSRAPRTALGRPAQSSALFRTLSDSSARASAFLCFSLSSFSNSGLRKEATPMPMLSCLLVISFSMGAERVRGVPPTLAFKPGTVASNPCGAPTRPCVIKLGGTVPTMGLLALLGLCPLTSCCGPPSSILCRPLGSRAGAP</sequence>
<dbReference type="EMBL" id="JAGTTL010000032">
    <property type="protein sequence ID" value="KAK6296954.1"/>
    <property type="molecule type" value="Genomic_DNA"/>
</dbReference>
<gene>
    <name evidence="1" type="ORF">J4Q44_G00330960</name>
</gene>
<evidence type="ECO:0000313" key="1">
    <source>
        <dbReference type="EMBL" id="KAK6296954.1"/>
    </source>
</evidence>
<keyword evidence="2" id="KW-1185">Reference proteome</keyword>
<proteinExistence type="predicted"/>
<organism evidence="1 2">
    <name type="scientific">Coregonus suidteri</name>
    <dbReference type="NCBI Taxonomy" id="861788"/>
    <lineage>
        <taxon>Eukaryota</taxon>
        <taxon>Metazoa</taxon>
        <taxon>Chordata</taxon>
        <taxon>Craniata</taxon>
        <taxon>Vertebrata</taxon>
        <taxon>Euteleostomi</taxon>
        <taxon>Actinopterygii</taxon>
        <taxon>Neopterygii</taxon>
        <taxon>Teleostei</taxon>
        <taxon>Protacanthopterygii</taxon>
        <taxon>Salmoniformes</taxon>
        <taxon>Salmonidae</taxon>
        <taxon>Coregoninae</taxon>
        <taxon>Coregonus</taxon>
    </lineage>
</organism>
<comment type="caution">
    <text evidence="1">The sequence shown here is derived from an EMBL/GenBank/DDBJ whole genome shotgun (WGS) entry which is preliminary data.</text>
</comment>
<dbReference type="Proteomes" id="UP001356427">
    <property type="component" value="Unassembled WGS sequence"/>
</dbReference>
<dbReference type="AlphaFoldDB" id="A0AAN8KX90"/>
<name>A0AAN8KX90_9TELE</name>
<protein>
    <submittedName>
        <fullName evidence="1">Uncharacterized protein</fullName>
    </submittedName>
</protein>
<reference evidence="1 2" key="1">
    <citation type="submission" date="2021-04" db="EMBL/GenBank/DDBJ databases">
        <authorList>
            <person name="De Guttry C."/>
            <person name="Zahm M."/>
            <person name="Klopp C."/>
            <person name="Cabau C."/>
            <person name="Louis A."/>
            <person name="Berthelot C."/>
            <person name="Parey E."/>
            <person name="Roest Crollius H."/>
            <person name="Montfort J."/>
            <person name="Robinson-Rechavi M."/>
            <person name="Bucao C."/>
            <person name="Bouchez O."/>
            <person name="Gislard M."/>
            <person name="Lluch J."/>
            <person name="Milhes M."/>
            <person name="Lampietro C."/>
            <person name="Lopez Roques C."/>
            <person name="Donnadieu C."/>
            <person name="Braasch I."/>
            <person name="Desvignes T."/>
            <person name="Postlethwait J."/>
            <person name="Bobe J."/>
            <person name="Wedekind C."/>
            <person name="Guiguen Y."/>
        </authorList>
    </citation>
    <scope>NUCLEOTIDE SEQUENCE [LARGE SCALE GENOMIC DNA]</scope>
    <source>
        <strain evidence="1">Cs_M1</strain>
        <tissue evidence="1">Blood</tissue>
    </source>
</reference>
<evidence type="ECO:0000313" key="2">
    <source>
        <dbReference type="Proteomes" id="UP001356427"/>
    </source>
</evidence>